<dbReference type="InterPro" id="IPR036938">
    <property type="entry name" value="PAP2/HPO_sf"/>
</dbReference>
<dbReference type="CDD" id="cd03398">
    <property type="entry name" value="PAP2_haloperoxidase"/>
    <property type="match status" value="1"/>
</dbReference>
<evidence type="ECO:0000259" key="2">
    <source>
        <dbReference type="Pfam" id="PF21167"/>
    </source>
</evidence>
<sequence length="651" mass="67961">MSSFRAAALAAGAFLGLCGSAGALPANASVVAVWNEAALQEIRLSKLGPPVVARALAVAHTCMYDAWVPYDARAVASTTSIARRPASEQTAASKAAAVSYAAYRCLANLFPSAASTTRLTNVMSSLGYDPAVTTTDPSTPAGVGNSAAAGVIASRSNDGANQAGGYADTSGYMPRNAPMAFCLPTTVGTCPVNIADALHWQPLINDKGVLQSFVAPHWENVRPFALTSAAQFDTLKEIADGPAYARGDKPYKADVDNILSYSRNLTAQQKLIVEYWADGPASELPPGHWSMFAQYVSQRDANSIDKDVKMFFAMQNASFDAGIVAWHLKRKFDGVRPITAIRYLKQGTQVQAWGGPGRPIETIDGGKWSPYNPGSNLTPSFPGYLSGHSTFSAASATALRAFTGTDLFGLSTVIPANYGRVEPGVPAVPTTLSYPTYTDAVTEAGMSRLYAGIHFADDNKDGQMLGNLSGKAAWLKSFTLFTGALPVATYASGSKVTCQNQMLLEQTYASVTVPAGARCVLAGTRVRGPIDLGSGASIDMSDANVEGDVTGQAAAAVNVTGGSVNGSIVVYLGKVATLAGTSVGGSVQLGGNAGPLALSDLRVRGDIQLYYNQGSSWLLRNAGRKLQCQGNQPAPVGSYNQGAKEDQCQNL</sequence>
<dbReference type="GO" id="GO:0004601">
    <property type="term" value="F:peroxidase activity"/>
    <property type="evidence" value="ECO:0007669"/>
    <property type="project" value="InterPro"/>
</dbReference>
<feature type="signal peptide" evidence="1">
    <location>
        <begin position="1"/>
        <end position="28"/>
    </location>
</feature>
<evidence type="ECO:0000259" key="3">
    <source>
        <dbReference type="Pfam" id="PF22778"/>
    </source>
</evidence>
<proteinExistence type="predicted"/>
<dbReference type="RefSeq" id="WP_176065956.1">
    <property type="nucleotide sequence ID" value="NZ_JABWMJ010000001.1"/>
</dbReference>
<comment type="caution">
    <text evidence="4">The sequence shown here is derived from an EMBL/GenBank/DDBJ whole genome shotgun (WGS) entry which is preliminary data.</text>
</comment>
<name>A0A7Y6NK98_9BURK</name>
<reference evidence="4 5" key="1">
    <citation type="submission" date="2020-06" db="EMBL/GenBank/DDBJ databases">
        <title>Schlegella sp. ID0723 isolated from air conditioner.</title>
        <authorList>
            <person name="Kim D.Y."/>
            <person name="Kim D.-U."/>
        </authorList>
    </citation>
    <scope>NUCLEOTIDE SEQUENCE [LARGE SCALE GENOMIC DNA]</scope>
    <source>
        <strain evidence="4 5">ID0723</strain>
    </source>
</reference>
<dbReference type="InterPro" id="IPR052559">
    <property type="entry name" value="V-haloperoxidase"/>
</dbReference>
<dbReference type="InterPro" id="IPR055161">
    <property type="entry name" value="NapH1-like_2nd"/>
</dbReference>
<dbReference type="EMBL" id="JABWMJ010000001">
    <property type="protein sequence ID" value="NUZ04763.1"/>
    <property type="molecule type" value="Genomic_DNA"/>
</dbReference>
<feature type="chain" id="PRO_5031034928" evidence="1">
    <location>
        <begin position="29"/>
        <end position="651"/>
    </location>
</feature>
<dbReference type="PANTHER" id="PTHR34599:SF2">
    <property type="entry name" value="TRAF-TYPE DOMAIN-CONTAINING PROTEIN"/>
    <property type="match status" value="1"/>
</dbReference>
<keyword evidence="1" id="KW-0732">Signal</keyword>
<evidence type="ECO:0000313" key="5">
    <source>
        <dbReference type="Proteomes" id="UP000529637"/>
    </source>
</evidence>
<dbReference type="SUPFAM" id="SSF48317">
    <property type="entry name" value="Acid phosphatase/Vanadium-dependent haloperoxidase"/>
    <property type="match status" value="1"/>
</dbReference>
<evidence type="ECO:0000313" key="4">
    <source>
        <dbReference type="EMBL" id="NUZ04763.1"/>
    </source>
</evidence>
<feature type="domain" description="Vanadium-dependent haloperoxidase NapH1-like second helical-bundle" evidence="3">
    <location>
        <begin position="310"/>
        <end position="467"/>
    </location>
</feature>
<dbReference type="Gene3D" id="1.20.144.10">
    <property type="entry name" value="Phosphatidic acid phosphatase type 2/haloperoxidase"/>
    <property type="match status" value="1"/>
</dbReference>
<protein>
    <submittedName>
        <fullName evidence="4">Phosphatase PAP2 family protein</fullName>
    </submittedName>
</protein>
<accession>A0A7Y6NK98</accession>
<dbReference type="Pfam" id="PF22778">
    <property type="entry name" value="VCPO_2nd"/>
    <property type="match status" value="1"/>
</dbReference>
<dbReference type="Pfam" id="PF21167">
    <property type="entry name" value="DUF6851"/>
    <property type="match status" value="1"/>
</dbReference>
<dbReference type="AlphaFoldDB" id="A0A7Y6NK98"/>
<dbReference type="Gene3D" id="1.10.606.10">
    <property type="entry name" value="Vanadium-containing Chloroperoxidase, domain 2"/>
    <property type="match status" value="1"/>
</dbReference>
<gene>
    <name evidence="4" type="ORF">HQN59_03215</name>
</gene>
<dbReference type="PANTHER" id="PTHR34599">
    <property type="entry name" value="PEROXIDASE-RELATED"/>
    <property type="match status" value="1"/>
</dbReference>
<organism evidence="4 5">
    <name type="scientific">Piscinibacter koreensis</name>
    <dbReference type="NCBI Taxonomy" id="2742824"/>
    <lineage>
        <taxon>Bacteria</taxon>
        <taxon>Pseudomonadati</taxon>
        <taxon>Pseudomonadota</taxon>
        <taxon>Betaproteobacteria</taxon>
        <taxon>Burkholderiales</taxon>
        <taxon>Sphaerotilaceae</taxon>
        <taxon>Piscinibacter</taxon>
    </lineage>
</organism>
<dbReference type="InterPro" id="IPR049283">
    <property type="entry name" value="DUF6851"/>
</dbReference>
<feature type="domain" description="DUF6851" evidence="2">
    <location>
        <begin position="59"/>
        <end position="180"/>
    </location>
</feature>
<dbReference type="Proteomes" id="UP000529637">
    <property type="component" value="Unassembled WGS sequence"/>
</dbReference>
<dbReference type="InterPro" id="IPR016119">
    <property type="entry name" value="Br/Cl_peroxidase_C"/>
</dbReference>
<keyword evidence="5" id="KW-1185">Reference proteome</keyword>
<evidence type="ECO:0000256" key="1">
    <source>
        <dbReference type="SAM" id="SignalP"/>
    </source>
</evidence>